<dbReference type="PANTHER" id="PTHR11654">
    <property type="entry name" value="OLIGOPEPTIDE TRANSPORTER-RELATED"/>
    <property type="match status" value="1"/>
</dbReference>
<protein>
    <submittedName>
        <fullName evidence="9">Uncharacterized protein</fullName>
    </submittedName>
</protein>
<evidence type="ECO:0000256" key="4">
    <source>
        <dbReference type="ARBA" id="ARBA00022553"/>
    </source>
</evidence>
<dbReference type="InterPro" id="IPR036259">
    <property type="entry name" value="MFS_trans_sf"/>
</dbReference>
<keyword evidence="4" id="KW-0597">Phosphoprotein</keyword>
<dbReference type="GO" id="GO:0016020">
    <property type="term" value="C:membrane"/>
    <property type="evidence" value="ECO:0007669"/>
    <property type="project" value="UniProtKB-SubCell"/>
</dbReference>
<evidence type="ECO:0000313" key="9">
    <source>
        <dbReference type="EMBL" id="KAF9664251.1"/>
    </source>
</evidence>
<feature type="transmembrane region" description="Helical" evidence="8">
    <location>
        <begin position="86"/>
        <end position="103"/>
    </location>
</feature>
<keyword evidence="3" id="KW-0813">Transport</keyword>
<name>A0A835MKH3_9ROSI</name>
<gene>
    <name evidence="9" type="ORF">SADUNF_Sadunf17G0136700</name>
</gene>
<evidence type="ECO:0000256" key="7">
    <source>
        <dbReference type="ARBA" id="ARBA00023136"/>
    </source>
</evidence>
<keyword evidence="7 8" id="KW-0472">Membrane</keyword>
<dbReference type="SUPFAM" id="SSF103473">
    <property type="entry name" value="MFS general substrate transporter"/>
    <property type="match status" value="1"/>
</dbReference>
<comment type="subcellular location">
    <subcellularLocation>
        <location evidence="1">Membrane</location>
        <topology evidence="1">Multi-pass membrane protein</topology>
    </subcellularLocation>
</comment>
<keyword evidence="10" id="KW-1185">Reference proteome</keyword>
<sequence>MASRQKSKGFNKSCFLLIVIAGMERFAFKGVASNLVTYLTDVVKMSNSAAAKTVNNWCGFTSMLPLLVASLADSCDRYSTILTSSFIYVVGLVALTSTALSWARHPTDKISSSYLFWSLWLISLGQGGYNPSLQAFGADQIANDDELPSTKYEKRSNKKSLFFQWWYFGICGGSLAGVTVMSYIQDTFGWVLGFAIPTVAMVASIFLFWCGSRIYAYKQDGAVSEKPSRDIVRSIKEALSKLMTSRITLSNNNPEVVELELQEKPLCQNPGNTKGSKEGPCSGISYLVENGKAVLRLFPIWTMLLMFAVIFQQPATFFTKQGMTMKRNVGSTFKIPPATLQSAITVSIILLMPFYDALLIPFTRDRKGIRVTQRMGIGMVLSIVAMVIAALVETKRLEISQKMDPGLETEVPLSIFWLLPQYILLGISDIFTVVGMQEFFYGEVPVRMRTMGIALYTSVFGVGSFLSALLISLVEYFTGSRGKGKSWFSDDMREAHAVIRIVRTRQGAEEGLA</sequence>
<dbReference type="AlphaFoldDB" id="A0A835MKH3"/>
<dbReference type="FunFam" id="1.20.1250.20:FF:000311">
    <property type="entry name" value="Protein NRT1/ PTR FAMILY 5.8"/>
    <property type="match status" value="1"/>
</dbReference>
<evidence type="ECO:0000256" key="3">
    <source>
        <dbReference type="ARBA" id="ARBA00022448"/>
    </source>
</evidence>
<dbReference type="EMBL" id="JADGMS010000017">
    <property type="protein sequence ID" value="KAF9664251.1"/>
    <property type="molecule type" value="Genomic_DNA"/>
</dbReference>
<evidence type="ECO:0000256" key="5">
    <source>
        <dbReference type="ARBA" id="ARBA00022692"/>
    </source>
</evidence>
<reference evidence="9 10" key="1">
    <citation type="submission" date="2020-10" db="EMBL/GenBank/DDBJ databases">
        <title>Plant Genome Project.</title>
        <authorList>
            <person name="Zhang R.-G."/>
        </authorList>
    </citation>
    <scope>NUCLEOTIDE SEQUENCE [LARGE SCALE GENOMIC DNA]</scope>
    <source>
        <strain evidence="9">FAFU-HL-1</strain>
        <tissue evidence="9">Leaf</tissue>
    </source>
</reference>
<feature type="transmembrane region" description="Helical" evidence="8">
    <location>
        <begin position="294"/>
        <end position="315"/>
    </location>
</feature>
<evidence type="ECO:0000256" key="2">
    <source>
        <dbReference type="ARBA" id="ARBA00005982"/>
    </source>
</evidence>
<feature type="transmembrane region" description="Helical" evidence="8">
    <location>
        <begin position="414"/>
        <end position="441"/>
    </location>
</feature>
<dbReference type="GO" id="GO:0022857">
    <property type="term" value="F:transmembrane transporter activity"/>
    <property type="evidence" value="ECO:0007669"/>
    <property type="project" value="InterPro"/>
</dbReference>
<evidence type="ECO:0000256" key="6">
    <source>
        <dbReference type="ARBA" id="ARBA00022989"/>
    </source>
</evidence>
<dbReference type="Gene3D" id="1.20.1250.20">
    <property type="entry name" value="MFS general substrate transporter like domains"/>
    <property type="match status" value="1"/>
</dbReference>
<comment type="caution">
    <text evidence="9">The sequence shown here is derived from an EMBL/GenBank/DDBJ whole genome shotgun (WGS) entry which is preliminary data.</text>
</comment>
<feature type="transmembrane region" description="Helical" evidence="8">
    <location>
        <begin position="453"/>
        <end position="474"/>
    </location>
</feature>
<feature type="transmembrane region" description="Helical" evidence="8">
    <location>
        <begin position="165"/>
        <end position="184"/>
    </location>
</feature>
<keyword evidence="5 8" id="KW-0812">Transmembrane</keyword>
<dbReference type="OrthoDB" id="8904098at2759"/>
<evidence type="ECO:0000313" key="10">
    <source>
        <dbReference type="Proteomes" id="UP000657918"/>
    </source>
</evidence>
<evidence type="ECO:0000256" key="8">
    <source>
        <dbReference type="SAM" id="Phobius"/>
    </source>
</evidence>
<comment type="similarity">
    <text evidence="2">Belongs to the major facilitator superfamily. Proton-dependent oligopeptide transporter (POT/PTR) (TC 2.A.17) family.</text>
</comment>
<feature type="transmembrane region" description="Helical" evidence="8">
    <location>
        <begin position="335"/>
        <end position="355"/>
    </location>
</feature>
<feature type="transmembrane region" description="Helical" evidence="8">
    <location>
        <begin position="376"/>
        <end position="394"/>
    </location>
</feature>
<proteinExistence type="inferred from homology"/>
<dbReference type="Proteomes" id="UP000657918">
    <property type="component" value="Unassembled WGS sequence"/>
</dbReference>
<evidence type="ECO:0000256" key="1">
    <source>
        <dbReference type="ARBA" id="ARBA00004141"/>
    </source>
</evidence>
<accession>A0A835MKH3</accession>
<dbReference type="Pfam" id="PF00854">
    <property type="entry name" value="PTR2"/>
    <property type="match status" value="1"/>
</dbReference>
<dbReference type="InterPro" id="IPR000109">
    <property type="entry name" value="POT_fam"/>
</dbReference>
<feature type="transmembrane region" description="Helical" evidence="8">
    <location>
        <begin position="190"/>
        <end position="210"/>
    </location>
</feature>
<keyword evidence="6 8" id="KW-1133">Transmembrane helix</keyword>
<organism evidence="9 10">
    <name type="scientific">Salix dunnii</name>
    <dbReference type="NCBI Taxonomy" id="1413687"/>
    <lineage>
        <taxon>Eukaryota</taxon>
        <taxon>Viridiplantae</taxon>
        <taxon>Streptophyta</taxon>
        <taxon>Embryophyta</taxon>
        <taxon>Tracheophyta</taxon>
        <taxon>Spermatophyta</taxon>
        <taxon>Magnoliopsida</taxon>
        <taxon>eudicotyledons</taxon>
        <taxon>Gunneridae</taxon>
        <taxon>Pentapetalae</taxon>
        <taxon>rosids</taxon>
        <taxon>fabids</taxon>
        <taxon>Malpighiales</taxon>
        <taxon>Salicaceae</taxon>
        <taxon>Saliceae</taxon>
        <taxon>Salix</taxon>
    </lineage>
</organism>